<dbReference type="GO" id="GO:0016301">
    <property type="term" value="F:kinase activity"/>
    <property type="evidence" value="ECO:0007669"/>
    <property type="project" value="UniProtKB-KW"/>
</dbReference>
<feature type="non-terminal residue" evidence="1">
    <location>
        <position position="93"/>
    </location>
</feature>
<accession>A0A392S7K9</accession>
<keyword evidence="1" id="KW-0675">Receptor</keyword>
<dbReference type="AlphaFoldDB" id="A0A392S7K9"/>
<evidence type="ECO:0000313" key="2">
    <source>
        <dbReference type="Proteomes" id="UP000265520"/>
    </source>
</evidence>
<comment type="caution">
    <text evidence="1">The sequence shown here is derived from an EMBL/GenBank/DDBJ whole genome shotgun (WGS) entry which is preliminary data.</text>
</comment>
<dbReference type="Proteomes" id="UP000265520">
    <property type="component" value="Unassembled WGS sequence"/>
</dbReference>
<proteinExistence type="predicted"/>
<organism evidence="1 2">
    <name type="scientific">Trifolium medium</name>
    <dbReference type="NCBI Taxonomy" id="97028"/>
    <lineage>
        <taxon>Eukaryota</taxon>
        <taxon>Viridiplantae</taxon>
        <taxon>Streptophyta</taxon>
        <taxon>Embryophyta</taxon>
        <taxon>Tracheophyta</taxon>
        <taxon>Spermatophyta</taxon>
        <taxon>Magnoliopsida</taxon>
        <taxon>eudicotyledons</taxon>
        <taxon>Gunneridae</taxon>
        <taxon>Pentapetalae</taxon>
        <taxon>rosids</taxon>
        <taxon>fabids</taxon>
        <taxon>Fabales</taxon>
        <taxon>Fabaceae</taxon>
        <taxon>Papilionoideae</taxon>
        <taxon>50 kb inversion clade</taxon>
        <taxon>NPAAA clade</taxon>
        <taxon>Hologalegina</taxon>
        <taxon>IRL clade</taxon>
        <taxon>Trifolieae</taxon>
        <taxon>Trifolium</taxon>
    </lineage>
</organism>
<protein>
    <submittedName>
        <fullName evidence="1">Cysteine-rich receptor-like protein kinase</fullName>
    </submittedName>
</protein>
<keyword evidence="2" id="KW-1185">Reference proteome</keyword>
<name>A0A392S7K9_9FABA</name>
<evidence type="ECO:0000313" key="1">
    <source>
        <dbReference type="EMBL" id="MCI44808.1"/>
    </source>
</evidence>
<keyword evidence="1" id="KW-0808">Transferase</keyword>
<reference evidence="1 2" key="1">
    <citation type="journal article" date="2018" name="Front. Plant Sci.">
        <title>Red Clover (Trifolium pratense) and Zigzag Clover (T. medium) - A Picture of Genomic Similarities and Differences.</title>
        <authorList>
            <person name="Dluhosova J."/>
            <person name="Istvanek J."/>
            <person name="Nedelnik J."/>
            <person name="Repkova J."/>
        </authorList>
    </citation>
    <scope>NUCLEOTIDE SEQUENCE [LARGE SCALE GENOMIC DNA]</scope>
    <source>
        <strain evidence="2">cv. 10/8</strain>
        <tissue evidence="1">Leaf</tissue>
    </source>
</reference>
<sequence length="93" mass="10061">MVGGPRVEGVQPVHETVFSHFSSHFKAVGIHIASAADLQFSTLSPSEAGSLVISFTVDEVKATVWDCDSYKSPGPDGINFGFLKEFWAELQCD</sequence>
<keyword evidence="1" id="KW-0418">Kinase</keyword>
<dbReference type="EMBL" id="LXQA010335548">
    <property type="protein sequence ID" value="MCI44808.1"/>
    <property type="molecule type" value="Genomic_DNA"/>
</dbReference>